<dbReference type="AlphaFoldDB" id="A0A1G8DG77"/>
<evidence type="ECO:0000256" key="1">
    <source>
        <dbReference type="ARBA" id="ARBA00008857"/>
    </source>
</evidence>
<evidence type="ECO:0000313" key="9">
    <source>
        <dbReference type="Proteomes" id="UP000198956"/>
    </source>
</evidence>
<dbReference type="Pfam" id="PF00589">
    <property type="entry name" value="Phage_integrase"/>
    <property type="match status" value="1"/>
</dbReference>
<dbReference type="InterPro" id="IPR050090">
    <property type="entry name" value="Tyrosine_recombinase_XerCD"/>
</dbReference>
<dbReference type="RefSeq" id="WP_091260974.1">
    <property type="nucleotide sequence ID" value="NZ_FNDE01000033.1"/>
</dbReference>
<accession>A0A1G8DG77</accession>
<dbReference type="CDD" id="cd01189">
    <property type="entry name" value="INT_ICEBs1_C_like"/>
    <property type="match status" value="1"/>
</dbReference>
<dbReference type="PANTHER" id="PTHR30349">
    <property type="entry name" value="PHAGE INTEGRASE-RELATED"/>
    <property type="match status" value="1"/>
</dbReference>
<dbReference type="Gene3D" id="1.10.443.10">
    <property type="entry name" value="Intergrase catalytic core"/>
    <property type="match status" value="1"/>
</dbReference>
<gene>
    <name evidence="8" type="ORF">SAMN04489735_10332</name>
</gene>
<evidence type="ECO:0000259" key="7">
    <source>
        <dbReference type="PROSITE" id="PS51900"/>
    </source>
</evidence>
<dbReference type="Proteomes" id="UP000198956">
    <property type="component" value="Unassembled WGS sequence"/>
</dbReference>
<dbReference type="InterPro" id="IPR011010">
    <property type="entry name" value="DNA_brk_join_enz"/>
</dbReference>
<dbReference type="Pfam" id="PF14657">
    <property type="entry name" value="Arm-DNA-bind_4"/>
    <property type="match status" value="1"/>
</dbReference>
<dbReference type="OrthoDB" id="9803188at2"/>
<dbReference type="Pfam" id="PF14659">
    <property type="entry name" value="Phage_int_SAM_3"/>
    <property type="match status" value="1"/>
</dbReference>
<dbReference type="PANTHER" id="PTHR30349:SF64">
    <property type="entry name" value="PROPHAGE INTEGRASE INTD-RELATED"/>
    <property type="match status" value="1"/>
</dbReference>
<dbReference type="InterPro" id="IPR004107">
    <property type="entry name" value="Integrase_SAM-like_N"/>
</dbReference>
<dbReference type="InterPro" id="IPR013762">
    <property type="entry name" value="Integrase-like_cat_sf"/>
</dbReference>
<organism evidence="8 9">
    <name type="scientific">Aneurinibacillus thermoaerophilus</name>
    <dbReference type="NCBI Taxonomy" id="143495"/>
    <lineage>
        <taxon>Bacteria</taxon>
        <taxon>Bacillati</taxon>
        <taxon>Bacillota</taxon>
        <taxon>Bacilli</taxon>
        <taxon>Bacillales</taxon>
        <taxon>Paenibacillaceae</taxon>
        <taxon>Aneurinibacillus group</taxon>
        <taxon>Aneurinibacillus</taxon>
    </lineage>
</organism>
<keyword evidence="3 5" id="KW-0238">DNA-binding</keyword>
<dbReference type="PROSITE" id="PS51898">
    <property type="entry name" value="TYR_RECOMBINASE"/>
    <property type="match status" value="1"/>
</dbReference>
<evidence type="ECO:0000256" key="4">
    <source>
        <dbReference type="ARBA" id="ARBA00023172"/>
    </source>
</evidence>
<evidence type="ECO:0000256" key="2">
    <source>
        <dbReference type="ARBA" id="ARBA00022908"/>
    </source>
</evidence>
<dbReference type="InterPro" id="IPR044068">
    <property type="entry name" value="CB"/>
</dbReference>
<evidence type="ECO:0000259" key="6">
    <source>
        <dbReference type="PROSITE" id="PS51898"/>
    </source>
</evidence>
<feature type="domain" description="Core-binding (CB)" evidence="7">
    <location>
        <begin position="63"/>
        <end position="146"/>
    </location>
</feature>
<dbReference type="InterPro" id="IPR028259">
    <property type="entry name" value="AP2-like_int_N"/>
</dbReference>
<evidence type="ECO:0000256" key="3">
    <source>
        <dbReference type="ARBA" id="ARBA00023125"/>
    </source>
</evidence>
<dbReference type="EMBL" id="FNDE01000033">
    <property type="protein sequence ID" value="SDH56584.1"/>
    <property type="molecule type" value="Genomic_DNA"/>
</dbReference>
<dbReference type="InterPro" id="IPR002104">
    <property type="entry name" value="Integrase_catalytic"/>
</dbReference>
<dbReference type="Gene3D" id="1.10.150.130">
    <property type="match status" value="1"/>
</dbReference>
<comment type="similarity">
    <text evidence="1">Belongs to the 'phage' integrase family.</text>
</comment>
<dbReference type="GO" id="GO:0006310">
    <property type="term" value="P:DNA recombination"/>
    <property type="evidence" value="ECO:0007669"/>
    <property type="project" value="UniProtKB-KW"/>
</dbReference>
<keyword evidence="4" id="KW-0233">DNA recombination</keyword>
<dbReference type="SUPFAM" id="SSF56349">
    <property type="entry name" value="DNA breaking-rejoining enzymes"/>
    <property type="match status" value="1"/>
</dbReference>
<sequence length="380" mass="43943">MKGYFRKRGTKWSFTIDVGRDPETGKRKQKTVSGFKTKKEAEKACAEMIAQIENGEFFETSKDSLAVFLQQWLDNAAKQTTRATTFDGYKRTIHHRIIPAIGHLKLADIKPIHIQKFYTRLVEEDLSSEYIRFIHSILRSAFNTALKWQLVSKNIMSNVEVPKLKRKEKGIWTLEQAQQFLNYAKEKGTRRYIVYLLAIYTGMRRGEIFGLRWKDVDLENGKISINQTLSWVSGQGLIFQEAKTKRSHRSISISDFVVQELKNHKLQQRKEKLRIGEAYNDQDLVAASAYGNPMNPRGVTDYFRKLTVEAGLPVIRFHDLRHTHATIMLKLGEHPKIVSERLGHSNIQMTLNLYSHVTPDMQKDASHRFEEAMKSAQNSL</sequence>
<keyword evidence="2" id="KW-0229">DNA integration</keyword>
<proteinExistence type="inferred from homology"/>
<feature type="domain" description="Tyr recombinase" evidence="6">
    <location>
        <begin position="167"/>
        <end position="367"/>
    </location>
</feature>
<evidence type="ECO:0000313" key="8">
    <source>
        <dbReference type="EMBL" id="SDH56584.1"/>
    </source>
</evidence>
<dbReference type="InterPro" id="IPR010998">
    <property type="entry name" value="Integrase_recombinase_N"/>
</dbReference>
<dbReference type="GO" id="GO:0003677">
    <property type="term" value="F:DNA binding"/>
    <property type="evidence" value="ECO:0007669"/>
    <property type="project" value="UniProtKB-UniRule"/>
</dbReference>
<reference evidence="8 9" key="1">
    <citation type="submission" date="2016-10" db="EMBL/GenBank/DDBJ databases">
        <authorList>
            <person name="de Groot N.N."/>
        </authorList>
    </citation>
    <scope>NUCLEOTIDE SEQUENCE [LARGE SCALE GENOMIC DNA]</scope>
    <source>
        <strain evidence="8 9">L 420-91</strain>
    </source>
</reference>
<dbReference type="PROSITE" id="PS51900">
    <property type="entry name" value="CB"/>
    <property type="match status" value="1"/>
</dbReference>
<dbReference type="GO" id="GO:0015074">
    <property type="term" value="P:DNA integration"/>
    <property type="evidence" value="ECO:0007669"/>
    <property type="project" value="UniProtKB-KW"/>
</dbReference>
<evidence type="ECO:0000256" key="5">
    <source>
        <dbReference type="PROSITE-ProRule" id="PRU01248"/>
    </source>
</evidence>
<name>A0A1G8DG77_ANETH</name>
<protein>
    <submittedName>
        <fullName evidence="8">Site-specific recombinase XerD</fullName>
    </submittedName>
</protein>